<keyword evidence="2 7" id="KW-0813">Transport</keyword>
<evidence type="ECO:0000256" key="1">
    <source>
        <dbReference type="ARBA" id="ARBA00004651"/>
    </source>
</evidence>
<dbReference type="InterPro" id="IPR045621">
    <property type="entry name" value="BPD_transp_1_N"/>
</dbReference>
<sequence length="311" mass="33314">MSLRFLAGKVLRALLTLWLAVTFVFIVLRMSGDPVQRLLPDDAPLSVIEAYRARWGLDRSLPEQYVTYLRSVAAGDLGISFRDDRPAIDVVMERVPATLRLGFAALAVTLLIGLPFGVLAALARGTLLDRGTMAFTILGHSLPSFFLGILLILTFSMYLRVLPSSGSATWLHLIMPALTLGTGAAGAIARFTRSSMLEVLNRPFMRTARAKGASPLRRIVGHALPNAAIPVITVLGLRVGALIGGAVVVEPVFGWPGVGNLLVGAVAQRDLAVVQTIVLMVAFTMAAINFAVDLTYGWLNPRVNMLGQGTT</sequence>
<name>A0ABU0YNN4_9PROT</name>
<feature type="transmembrane region" description="Helical" evidence="7">
    <location>
        <begin position="135"/>
        <end position="158"/>
    </location>
</feature>
<evidence type="ECO:0000256" key="6">
    <source>
        <dbReference type="ARBA" id="ARBA00023136"/>
    </source>
</evidence>
<dbReference type="CDD" id="cd06261">
    <property type="entry name" value="TM_PBP2"/>
    <property type="match status" value="1"/>
</dbReference>
<evidence type="ECO:0000259" key="8">
    <source>
        <dbReference type="PROSITE" id="PS50928"/>
    </source>
</evidence>
<accession>A0ABU0YNN4</accession>
<keyword evidence="5 7" id="KW-1133">Transmembrane helix</keyword>
<feature type="transmembrane region" description="Helical" evidence="7">
    <location>
        <begin position="170"/>
        <end position="192"/>
    </location>
</feature>
<feature type="transmembrane region" description="Helical" evidence="7">
    <location>
        <begin position="101"/>
        <end position="123"/>
    </location>
</feature>
<dbReference type="PROSITE" id="PS50928">
    <property type="entry name" value="ABC_TM1"/>
    <property type="match status" value="1"/>
</dbReference>
<evidence type="ECO:0000313" key="10">
    <source>
        <dbReference type="Proteomes" id="UP001230156"/>
    </source>
</evidence>
<feature type="transmembrane region" description="Helical" evidence="7">
    <location>
        <begin position="227"/>
        <end position="253"/>
    </location>
</feature>
<keyword evidence="6 7" id="KW-0472">Membrane</keyword>
<reference evidence="10" key="1">
    <citation type="submission" date="2023-08" db="EMBL/GenBank/DDBJ databases">
        <title>Rhodospirillaceae gen. nov., a novel taxon isolated from the Yangtze River Yuezi River estuary sludge.</title>
        <authorList>
            <person name="Ruan L."/>
        </authorList>
    </citation>
    <scope>NUCLEOTIDE SEQUENCE [LARGE SCALE GENOMIC DNA]</scope>
    <source>
        <strain evidence="10">R-7</strain>
    </source>
</reference>
<dbReference type="PANTHER" id="PTHR43163:SF6">
    <property type="entry name" value="DIPEPTIDE TRANSPORT SYSTEM PERMEASE PROTEIN DPPB-RELATED"/>
    <property type="match status" value="1"/>
</dbReference>
<dbReference type="InterPro" id="IPR035906">
    <property type="entry name" value="MetI-like_sf"/>
</dbReference>
<gene>
    <name evidence="9" type="ORF">Q8A70_16665</name>
</gene>
<comment type="similarity">
    <text evidence="7">Belongs to the binding-protein-dependent transport system permease family.</text>
</comment>
<evidence type="ECO:0000256" key="7">
    <source>
        <dbReference type="RuleBase" id="RU363032"/>
    </source>
</evidence>
<organism evidence="9 10">
    <name type="scientific">Dongia sedimenti</name>
    <dbReference type="NCBI Taxonomy" id="3064282"/>
    <lineage>
        <taxon>Bacteria</taxon>
        <taxon>Pseudomonadati</taxon>
        <taxon>Pseudomonadota</taxon>
        <taxon>Alphaproteobacteria</taxon>
        <taxon>Rhodospirillales</taxon>
        <taxon>Dongiaceae</taxon>
        <taxon>Dongia</taxon>
    </lineage>
</organism>
<dbReference type="PANTHER" id="PTHR43163">
    <property type="entry name" value="DIPEPTIDE TRANSPORT SYSTEM PERMEASE PROTEIN DPPB-RELATED"/>
    <property type="match status" value="1"/>
</dbReference>
<protein>
    <submittedName>
        <fullName evidence="9">ABC transporter permease</fullName>
    </submittedName>
</protein>
<keyword evidence="10" id="KW-1185">Reference proteome</keyword>
<dbReference type="EMBL" id="JAUYVI010000005">
    <property type="protein sequence ID" value="MDQ7249322.1"/>
    <property type="molecule type" value="Genomic_DNA"/>
</dbReference>
<dbReference type="Gene3D" id="1.10.3720.10">
    <property type="entry name" value="MetI-like"/>
    <property type="match status" value="1"/>
</dbReference>
<comment type="subcellular location">
    <subcellularLocation>
        <location evidence="1 7">Cell membrane</location>
        <topology evidence="1 7">Multi-pass membrane protein</topology>
    </subcellularLocation>
</comment>
<keyword evidence="4 7" id="KW-0812">Transmembrane</keyword>
<dbReference type="InterPro" id="IPR000515">
    <property type="entry name" value="MetI-like"/>
</dbReference>
<dbReference type="SUPFAM" id="SSF161098">
    <property type="entry name" value="MetI-like"/>
    <property type="match status" value="1"/>
</dbReference>
<dbReference type="Pfam" id="PF00528">
    <property type="entry name" value="BPD_transp_1"/>
    <property type="match status" value="1"/>
</dbReference>
<evidence type="ECO:0000313" key="9">
    <source>
        <dbReference type="EMBL" id="MDQ7249322.1"/>
    </source>
</evidence>
<feature type="transmembrane region" description="Helical" evidence="7">
    <location>
        <begin position="273"/>
        <end position="292"/>
    </location>
</feature>
<dbReference type="RefSeq" id="WP_379957183.1">
    <property type="nucleotide sequence ID" value="NZ_JAUYVI010000005.1"/>
</dbReference>
<evidence type="ECO:0000256" key="2">
    <source>
        <dbReference type="ARBA" id="ARBA00022448"/>
    </source>
</evidence>
<evidence type="ECO:0000256" key="4">
    <source>
        <dbReference type="ARBA" id="ARBA00022692"/>
    </source>
</evidence>
<proteinExistence type="inferred from homology"/>
<evidence type="ECO:0000256" key="5">
    <source>
        <dbReference type="ARBA" id="ARBA00022989"/>
    </source>
</evidence>
<feature type="domain" description="ABC transmembrane type-1" evidence="8">
    <location>
        <begin position="95"/>
        <end position="296"/>
    </location>
</feature>
<comment type="caution">
    <text evidence="9">The sequence shown here is derived from an EMBL/GenBank/DDBJ whole genome shotgun (WGS) entry which is preliminary data.</text>
</comment>
<dbReference type="Proteomes" id="UP001230156">
    <property type="component" value="Unassembled WGS sequence"/>
</dbReference>
<keyword evidence="3" id="KW-1003">Cell membrane</keyword>
<evidence type="ECO:0000256" key="3">
    <source>
        <dbReference type="ARBA" id="ARBA00022475"/>
    </source>
</evidence>
<dbReference type="Pfam" id="PF19300">
    <property type="entry name" value="BPD_transp_1_N"/>
    <property type="match status" value="1"/>
</dbReference>